<dbReference type="SUPFAM" id="SSF110857">
    <property type="entry name" value="Gamma-glutamyl cyclotransferase-like"/>
    <property type="match status" value="2"/>
</dbReference>
<dbReference type="AlphaFoldDB" id="D5SN01"/>
<dbReference type="EMBL" id="CP001744">
    <property type="protein sequence ID" value="ADG70034.1"/>
    <property type="molecule type" value="Genomic_DNA"/>
</dbReference>
<keyword evidence="1" id="KW-0456">Lyase</keyword>
<accession>D5SN01</accession>
<proteinExistence type="predicted"/>
<feature type="active site" description="Proton acceptor" evidence="2">
    <location>
        <position position="90"/>
    </location>
</feature>
<evidence type="ECO:0000259" key="3">
    <source>
        <dbReference type="Pfam" id="PF06094"/>
    </source>
</evidence>
<feature type="domain" description="Gamma-glutamylcyclotransferase AIG2-like" evidence="3">
    <location>
        <begin position="178"/>
        <end position="322"/>
    </location>
</feature>
<gene>
    <name evidence="4" type="ordered locus">Plim_4226</name>
</gene>
<organism evidence="4 5">
    <name type="scientific">Planctopirus limnophila (strain ATCC 43296 / DSM 3776 / IFAM 1008 / Mu 290)</name>
    <name type="common">Planctomyces limnophilus</name>
    <dbReference type="NCBI Taxonomy" id="521674"/>
    <lineage>
        <taxon>Bacteria</taxon>
        <taxon>Pseudomonadati</taxon>
        <taxon>Planctomycetota</taxon>
        <taxon>Planctomycetia</taxon>
        <taxon>Planctomycetales</taxon>
        <taxon>Planctomycetaceae</taxon>
        <taxon>Planctopirus</taxon>
    </lineage>
</organism>
<dbReference type="Proteomes" id="UP000002220">
    <property type="component" value="Chromosome"/>
</dbReference>
<dbReference type="InterPro" id="IPR009288">
    <property type="entry name" value="AIG2-like_dom"/>
</dbReference>
<dbReference type="GO" id="GO:0003839">
    <property type="term" value="F:gamma-glutamylcyclotransferase activity"/>
    <property type="evidence" value="ECO:0007669"/>
    <property type="project" value="InterPro"/>
</dbReference>
<sequence>MTMSSKLYFAYGSNLNQTDQEEWALEQNVSLGAMTPLGRAWLPDHRLVFSLHSKRRHGGVLDVEPASGHVVPGVIFQMDETAWDAMDRKEGLHATKSGYQRYPTFVINAAGVPQQVETYTAKPTFKQAYVEPHPDYVAIVRQGYDRFALNDGLVGPTASDVLDQVAAGKTPPSLIRQLFVYGTLMQGECRHPFLKEVGSRLVGPRITSGSLVNLGTFPAMILPATSSSERQRSSITPEQKIPGELFELQDPAHDWPVLDPVEEFPGYPALANGAYAMYHRTIIKVAPQDRLNLEEHSWTWAWTYSLADHSLPQQPIASNSWRAL</sequence>
<protein>
    <submittedName>
        <fullName evidence="4">AIG2 family protein</fullName>
    </submittedName>
</protein>
<dbReference type="InterPro" id="IPR013024">
    <property type="entry name" value="GGCT-like"/>
</dbReference>
<name>D5SN01_PLAL2</name>
<evidence type="ECO:0000313" key="5">
    <source>
        <dbReference type="Proteomes" id="UP000002220"/>
    </source>
</evidence>
<dbReference type="CDD" id="cd06661">
    <property type="entry name" value="GGCT_like"/>
    <property type="match status" value="2"/>
</dbReference>
<reference evidence="4 5" key="1">
    <citation type="journal article" date="2010" name="Stand. Genomic Sci.">
        <title>Complete genome sequence of Planctomyces limnophilus type strain (Mu 290).</title>
        <authorList>
            <person name="Labutti K."/>
            <person name="Sikorski J."/>
            <person name="Schneider S."/>
            <person name="Nolan M."/>
            <person name="Lucas S."/>
            <person name="Glavina Del Rio T."/>
            <person name="Tice H."/>
            <person name="Cheng J.F."/>
            <person name="Goodwin L."/>
            <person name="Pitluck S."/>
            <person name="Liolios K."/>
            <person name="Ivanova N."/>
            <person name="Mavromatis K."/>
            <person name="Mikhailova N."/>
            <person name="Pati A."/>
            <person name="Chen A."/>
            <person name="Palaniappan K."/>
            <person name="Land M."/>
            <person name="Hauser L."/>
            <person name="Chang Y.J."/>
            <person name="Jeffries C.D."/>
            <person name="Tindall B.J."/>
            <person name="Rohde M."/>
            <person name="Goker M."/>
            <person name="Woyke T."/>
            <person name="Bristow J."/>
            <person name="Eisen J.A."/>
            <person name="Markowitz V."/>
            <person name="Hugenholtz P."/>
            <person name="Kyrpides N.C."/>
            <person name="Klenk H.P."/>
            <person name="Lapidus A."/>
        </authorList>
    </citation>
    <scope>NUCLEOTIDE SEQUENCE [LARGE SCALE GENOMIC DNA]</scope>
    <source>
        <strain evidence="5">ATCC 43296 / DSM 3776 / IFAM 1008 / 290</strain>
    </source>
</reference>
<dbReference type="Gene3D" id="3.10.490.10">
    <property type="entry name" value="Gamma-glutamyl cyclotransferase-like"/>
    <property type="match status" value="2"/>
</dbReference>
<dbReference type="Pfam" id="PF06094">
    <property type="entry name" value="GGACT"/>
    <property type="match status" value="2"/>
</dbReference>
<keyword evidence="5" id="KW-1185">Reference proteome</keyword>
<dbReference type="PANTHER" id="PTHR12935">
    <property type="entry name" value="GAMMA-GLUTAMYLCYCLOTRANSFERASE"/>
    <property type="match status" value="1"/>
</dbReference>
<evidence type="ECO:0000313" key="4">
    <source>
        <dbReference type="EMBL" id="ADG70034.1"/>
    </source>
</evidence>
<dbReference type="PANTHER" id="PTHR12935:SF0">
    <property type="entry name" value="GAMMA-GLUTAMYLCYCLOTRANSFERASE"/>
    <property type="match status" value="1"/>
</dbReference>
<dbReference type="eggNOG" id="COG2105">
    <property type="taxonomic scope" value="Bacteria"/>
</dbReference>
<dbReference type="InterPro" id="IPR017939">
    <property type="entry name" value="G-Glutamylcylcotransferase"/>
</dbReference>
<dbReference type="KEGG" id="plm:Plim_4226"/>
<dbReference type="OrthoDB" id="8538589at2"/>
<evidence type="ECO:0000256" key="2">
    <source>
        <dbReference type="PIRSR" id="PIRSR617939-1"/>
    </source>
</evidence>
<feature type="domain" description="Gamma-glutamylcyclotransferase AIG2-like" evidence="3">
    <location>
        <begin position="8"/>
        <end position="128"/>
    </location>
</feature>
<evidence type="ECO:0000256" key="1">
    <source>
        <dbReference type="ARBA" id="ARBA00023239"/>
    </source>
</evidence>
<dbReference type="HOGENOM" id="CLU_857525_0_0_0"/>
<dbReference type="InterPro" id="IPR036568">
    <property type="entry name" value="GGCT-like_sf"/>
</dbReference>